<evidence type="ECO:0000313" key="1">
    <source>
        <dbReference type="EMBL" id="ERT10125.1"/>
    </source>
</evidence>
<name>U7QSM7_PHOTE</name>
<comment type="caution">
    <text evidence="1">The sequence shown here is derived from an EMBL/GenBank/DDBJ whole genome shotgun (WGS) entry which is preliminary data.</text>
</comment>
<organism evidence="1 2">
    <name type="scientific">Photorhabdus temperata J3</name>
    <dbReference type="NCBI Taxonomy" id="1389415"/>
    <lineage>
        <taxon>Bacteria</taxon>
        <taxon>Pseudomonadati</taxon>
        <taxon>Pseudomonadota</taxon>
        <taxon>Gammaproteobacteria</taxon>
        <taxon>Enterobacterales</taxon>
        <taxon>Morganellaceae</taxon>
        <taxon>Photorhabdus</taxon>
    </lineage>
</organism>
<gene>
    <name evidence="1" type="ORF">O185_27285</name>
</gene>
<keyword evidence="2" id="KW-1185">Reference proteome</keyword>
<proteinExistence type="predicted"/>
<dbReference type="AlphaFoldDB" id="U7QSM7"/>
<reference evidence="1 2" key="1">
    <citation type="submission" date="2013-10" db="EMBL/GenBank/DDBJ databases">
        <title>Whole Genome Shotgun Sequence of Photorhabdus temperata J3.</title>
        <authorList>
            <person name="Park G.-S."/>
            <person name="Hong S.-J."/>
            <person name="Shin J.-H."/>
        </authorList>
    </citation>
    <scope>NUCLEOTIDE SEQUENCE [LARGE SCALE GENOMIC DNA]</scope>
    <source>
        <strain evidence="1 2">J3</strain>
    </source>
</reference>
<dbReference type="Proteomes" id="UP000017133">
    <property type="component" value="Unassembled WGS sequence"/>
</dbReference>
<dbReference type="EMBL" id="AXDT01000610">
    <property type="protein sequence ID" value="ERT10125.1"/>
    <property type="molecule type" value="Genomic_DNA"/>
</dbReference>
<accession>U7QSM7</accession>
<dbReference type="PATRIC" id="fig|1389415.4.peg.5242"/>
<protein>
    <submittedName>
        <fullName evidence="1">Uncharacterized protein</fullName>
    </submittedName>
</protein>
<dbReference type="RefSeq" id="WP_023046790.1">
    <property type="nucleotide sequence ID" value="NZ_AXDT01000610.1"/>
</dbReference>
<sequence>MYDAATSINEKNAIGQTYCLLKYGVLPSICDETKQDVMSEYKKNVVTELAYISEKTSDSSIVRVILQTTSISKKSLCGAYEYDVAKIRKNCPDYWNAPLGLGANYKGLHIESVGEDLFIKDSQGRFYIEVPRYVDITSAEKVLNEWLSQINKQ</sequence>
<evidence type="ECO:0000313" key="2">
    <source>
        <dbReference type="Proteomes" id="UP000017133"/>
    </source>
</evidence>